<dbReference type="Pfam" id="PF13439">
    <property type="entry name" value="Glyco_transf_4"/>
    <property type="match status" value="1"/>
</dbReference>
<dbReference type="eggNOG" id="COG0438">
    <property type="taxonomic scope" value="Bacteria"/>
</dbReference>
<proteinExistence type="predicted"/>
<dbReference type="Proteomes" id="UP000001170">
    <property type="component" value="Chromosome"/>
</dbReference>
<dbReference type="AlphaFoldDB" id="Q5M497"/>
<dbReference type="Gene3D" id="3.40.50.2000">
    <property type="entry name" value="Glycogen Phosphorylase B"/>
    <property type="match status" value="2"/>
</dbReference>
<evidence type="ECO:0000313" key="2">
    <source>
        <dbReference type="EMBL" id="AAV60739.1"/>
    </source>
</evidence>
<protein>
    <submittedName>
        <fullName evidence="2">Exopolysaccharide biosynthesis protein, glycosyltransferase</fullName>
    </submittedName>
</protein>
<name>Q5M497_STRT2</name>
<dbReference type="EMBL" id="CP000023">
    <property type="protein sequence ID" value="AAV60739.1"/>
    <property type="molecule type" value="Genomic_DNA"/>
</dbReference>
<dbReference type="KEGG" id="stl:stu1100"/>
<feature type="domain" description="Glycosyltransferase subfamily 4-like N-terminal" evidence="1">
    <location>
        <begin position="21"/>
        <end position="141"/>
    </location>
</feature>
<dbReference type="HOGENOM" id="CLU_1232969_0_0_9"/>
<dbReference type="SUPFAM" id="SSF53756">
    <property type="entry name" value="UDP-Glycosyltransferase/glycogen phosphorylase"/>
    <property type="match status" value="1"/>
</dbReference>
<reference evidence="2 3" key="1">
    <citation type="journal article" date="2004" name="Nat. Biotechnol.">
        <title>Complete sequence and comparative genome analysis of the dairy bacterium Streptococcus thermophilus.</title>
        <authorList>
            <person name="Bolotin A."/>
            <person name="Quinquis B."/>
            <person name="Renault P."/>
            <person name="Sorokin A."/>
            <person name="Ehrlich S.D."/>
            <person name="Kulakauskas S."/>
            <person name="Lapidus A."/>
            <person name="Goltsman E."/>
            <person name="Mazur M."/>
            <person name="Pusch G.D."/>
            <person name="Fonstein M."/>
            <person name="Overbeek R."/>
            <person name="Kyprides N."/>
            <person name="Purnelle B."/>
            <person name="Prozzi D."/>
            <person name="Ngui K."/>
            <person name="Masuy D."/>
            <person name="Hancy F."/>
            <person name="Burteau S."/>
            <person name="Boutry M."/>
            <person name="Delcour J."/>
            <person name="Goffeau A."/>
            <person name="Hols P."/>
        </authorList>
    </citation>
    <scope>NUCLEOTIDE SEQUENCE [LARGE SCALE GENOMIC DNA]</scope>
    <source>
        <strain evidence="3">ATCC BAA-250 / LMG 18311</strain>
    </source>
</reference>
<dbReference type="CAZy" id="GT4">
    <property type="family name" value="Glycosyltransferase Family 4"/>
</dbReference>
<accession>Q5M497</accession>
<evidence type="ECO:0000313" key="3">
    <source>
        <dbReference type="Proteomes" id="UP000001170"/>
    </source>
</evidence>
<dbReference type="GO" id="GO:0016740">
    <property type="term" value="F:transferase activity"/>
    <property type="evidence" value="ECO:0007669"/>
    <property type="project" value="UniProtKB-KW"/>
</dbReference>
<keyword evidence="2" id="KW-0808">Transferase</keyword>
<evidence type="ECO:0000259" key="1">
    <source>
        <dbReference type="Pfam" id="PF13439"/>
    </source>
</evidence>
<organism evidence="2 3">
    <name type="scientific">Streptococcus thermophilus (strain ATCC BAA-250 / LMG 18311)</name>
    <dbReference type="NCBI Taxonomy" id="264199"/>
    <lineage>
        <taxon>Bacteria</taxon>
        <taxon>Bacillati</taxon>
        <taxon>Bacillota</taxon>
        <taxon>Bacilli</taxon>
        <taxon>Lactobacillales</taxon>
        <taxon>Streptococcaceae</taxon>
        <taxon>Streptococcus</taxon>
    </lineage>
</organism>
<gene>
    <name evidence="2" type="primary">eps15</name>
    <name evidence="2" type="ordered locus">stu1100</name>
</gene>
<dbReference type="InterPro" id="IPR028098">
    <property type="entry name" value="Glyco_trans_4-like_N"/>
</dbReference>
<keyword evidence="3" id="KW-1185">Reference proteome</keyword>
<dbReference type="STRING" id="264199.stu1100"/>
<sequence length="215" mass="24568">MRMVDNKIKVAMVTNHLGVMGISAVIMNYSRALNSEKFEITIVAGTPIANQYIEECQDLGITIIELPSRKHETKKHYFEMFKVFRREKFDIVHIHGNSSLMAIELTLARLSGIKTRIAHSHNSTCPNFLIHKLINPYFNRMYTKSLSCGILAGECLFGENNFEVLPNSFCTEKFKFDSAERKKVREKLGIDNKFVIGHIGRFNEQKIKLISPASI</sequence>